<dbReference type="RefSeq" id="WP_221269724.1">
    <property type="nucleotide sequence ID" value="NZ_JACHFN010000006.1"/>
</dbReference>
<name>A0A7W8LQ71_9DEIO</name>
<dbReference type="GO" id="GO:0003677">
    <property type="term" value="F:DNA binding"/>
    <property type="evidence" value="ECO:0007669"/>
    <property type="project" value="UniProtKB-KW"/>
</dbReference>
<evidence type="ECO:0000256" key="2">
    <source>
        <dbReference type="ARBA" id="ARBA00023125"/>
    </source>
</evidence>
<evidence type="ECO:0000313" key="6">
    <source>
        <dbReference type="Proteomes" id="UP000525389"/>
    </source>
</evidence>
<accession>A0A7W8LQ71</accession>
<keyword evidence="6" id="KW-1185">Reference proteome</keyword>
<reference evidence="5 6" key="1">
    <citation type="submission" date="2020-08" db="EMBL/GenBank/DDBJ databases">
        <title>Genomic Encyclopedia of Type Strains, Phase IV (KMG-IV): sequencing the most valuable type-strain genomes for metagenomic binning, comparative biology and taxonomic classification.</title>
        <authorList>
            <person name="Goeker M."/>
        </authorList>
    </citation>
    <scope>NUCLEOTIDE SEQUENCE [LARGE SCALE GENOMIC DNA]</scope>
    <source>
        <strain evidence="5 6">DSM 101791</strain>
    </source>
</reference>
<dbReference type="Gene3D" id="3.30.730.10">
    <property type="entry name" value="AP2/ERF domain"/>
    <property type="match status" value="1"/>
</dbReference>
<evidence type="ECO:0000313" key="5">
    <source>
        <dbReference type="EMBL" id="MBB5234439.1"/>
    </source>
</evidence>
<keyword evidence="1" id="KW-0805">Transcription regulation</keyword>
<comment type="caution">
    <text evidence="5">The sequence shown here is derived from an EMBL/GenBank/DDBJ whole genome shotgun (WGS) entry which is preliminary data.</text>
</comment>
<gene>
    <name evidence="5" type="ORF">HNQ09_001877</name>
</gene>
<dbReference type="SMART" id="SM00380">
    <property type="entry name" value="AP2"/>
    <property type="match status" value="1"/>
</dbReference>
<protein>
    <recommendedName>
        <fullName evidence="4">AP2/ERF domain-containing protein</fullName>
    </recommendedName>
</protein>
<dbReference type="Proteomes" id="UP000525389">
    <property type="component" value="Unassembled WGS sequence"/>
</dbReference>
<dbReference type="InterPro" id="IPR003615">
    <property type="entry name" value="HNH_nuc"/>
</dbReference>
<dbReference type="InterPro" id="IPR016177">
    <property type="entry name" value="DNA-bd_dom_sf"/>
</dbReference>
<dbReference type="SUPFAM" id="SSF54171">
    <property type="entry name" value="DNA-binding domain"/>
    <property type="match status" value="1"/>
</dbReference>
<evidence type="ECO:0000256" key="3">
    <source>
        <dbReference type="ARBA" id="ARBA00023163"/>
    </source>
</evidence>
<evidence type="ECO:0000259" key="4">
    <source>
        <dbReference type="PROSITE" id="PS51032"/>
    </source>
</evidence>
<dbReference type="InterPro" id="IPR036955">
    <property type="entry name" value="AP2/ERF_dom_sf"/>
</dbReference>
<dbReference type="GO" id="GO:0003700">
    <property type="term" value="F:DNA-binding transcription factor activity"/>
    <property type="evidence" value="ECO:0007669"/>
    <property type="project" value="InterPro"/>
</dbReference>
<organism evidence="5 6">
    <name type="scientific">Deinococcus budaensis</name>
    <dbReference type="NCBI Taxonomy" id="1665626"/>
    <lineage>
        <taxon>Bacteria</taxon>
        <taxon>Thermotogati</taxon>
        <taxon>Deinococcota</taxon>
        <taxon>Deinococci</taxon>
        <taxon>Deinococcales</taxon>
        <taxon>Deinococcaceae</taxon>
        <taxon>Deinococcus</taxon>
    </lineage>
</organism>
<sequence length="168" mass="19064">MAEIKLHGKRGEGKVALCDDADHALLSQHRWHLNSDGYVRTYWRKPGVRSTTMQMHLLLTDEKGGHYKDHRDGNKLDNRRANLRPCTQQENSFNRRMHRNNKSGYKGVVRRKRKWAAFVHQDGEQTFLGLYDSAELAAAAYNGAARALFGAFARLNVIPAPEVAHAAD</sequence>
<feature type="domain" description="AP2/ERF" evidence="4">
    <location>
        <begin position="104"/>
        <end position="158"/>
    </location>
</feature>
<dbReference type="EMBL" id="JACHFN010000006">
    <property type="protein sequence ID" value="MBB5234439.1"/>
    <property type="molecule type" value="Genomic_DNA"/>
</dbReference>
<dbReference type="SUPFAM" id="SSF54060">
    <property type="entry name" value="His-Me finger endonucleases"/>
    <property type="match status" value="1"/>
</dbReference>
<keyword evidence="2" id="KW-0238">DNA-binding</keyword>
<evidence type="ECO:0000256" key="1">
    <source>
        <dbReference type="ARBA" id="ARBA00023015"/>
    </source>
</evidence>
<dbReference type="AlphaFoldDB" id="A0A7W8LQ71"/>
<proteinExistence type="predicted"/>
<dbReference type="InterPro" id="IPR001471">
    <property type="entry name" value="AP2/ERF_dom"/>
</dbReference>
<dbReference type="PROSITE" id="PS51032">
    <property type="entry name" value="AP2_ERF"/>
    <property type="match status" value="1"/>
</dbReference>
<dbReference type="InterPro" id="IPR044925">
    <property type="entry name" value="His-Me_finger_sf"/>
</dbReference>
<dbReference type="Pfam" id="PF13392">
    <property type="entry name" value="HNH_3"/>
    <property type="match status" value="1"/>
</dbReference>
<dbReference type="Gene3D" id="3.90.75.20">
    <property type="match status" value="1"/>
</dbReference>
<keyword evidence="3" id="KW-0804">Transcription</keyword>